<dbReference type="RefSeq" id="WP_011394739.1">
    <property type="nucleotide sequence ID" value="NC_007645.1"/>
</dbReference>
<dbReference type="AlphaFoldDB" id="Q2SNW2"/>
<dbReference type="PANTHER" id="PTHR43648:SF1">
    <property type="entry name" value="ELECTRON TRANSFER FLAVOPROTEIN BETA SUBUNIT LYSINE METHYLTRANSFERASE"/>
    <property type="match status" value="1"/>
</dbReference>
<evidence type="ECO:0000313" key="4">
    <source>
        <dbReference type="Proteomes" id="UP000000238"/>
    </source>
</evidence>
<dbReference type="GO" id="GO:0016279">
    <property type="term" value="F:protein-lysine N-methyltransferase activity"/>
    <property type="evidence" value="ECO:0007669"/>
    <property type="project" value="TreeGrafter"/>
</dbReference>
<dbReference type="PANTHER" id="PTHR43648">
    <property type="entry name" value="ELECTRON TRANSFER FLAVOPROTEIN BETA SUBUNIT LYSINE METHYLTRANSFERASE"/>
    <property type="match status" value="1"/>
</dbReference>
<dbReference type="eggNOG" id="COG3897">
    <property type="taxonomic scope" value="Bacteria"/>
</dbReference>
<dbReference type="HOGENOM" id="CLU_074455_0_0_6"/>
<proteinExistence type="predicted"/>
<keyword evidence="1 3" id="KW-0489">Methyltransferase</keyword>
<dbReference type="InterPro" id="IPR050078">
    <property type="entry name" value="Ribosomal_L11_MeTrfase_PrmA"/>
</dbReference>
<accession>Q2SNW2</accession>
<evidence type="ECO:0000256" key="1">
    <source>
        <dbReference type="ARBA" id="ARBA00022603"/>
    </source>
</evidence>
<sequence length="224" mass="24351">MSDLLLPLLQRTLPRSALRVAAPPLIPEVRLYLFDPAVMEGPLSHDEAQAVVAEPAYWSFCWASGQVLARYILDHPELVAGKTVWDIGTGSGLAAIAAALAGASVVLACDLDSAAQVAVGENAALNGVRVRVCETLPTADNPDVITAADVLYDRDNLQWLPEWRDKASKVLLADSRVRNLAAPGYELKKTASGRTFPDLNEFDEFNEVRIYESGRHIQDEKKGD</sequence>
<dbReference type="GO" id="GO:0032259">
    <property type="term" value="P:methylation"/>
    <property type="evidence" value="ECO:0007669"/>
    <property type="project" value="UniProtKB-KW"/>
</dbReference>
<dbReference type="Pfam" id="PF06325">
    <property type="entry name" value="PrmA"/>
    <property type="match status" value="1"/>
</dbReference>
<dbReference type="STRING" id="349521.HCH_00765"/>
<dbReference type="Gene3D" id="3.40.50.150">
    <property type="entry name" value="Vaccinia Virus protein VP39"/>
    <property type="match status" value="1"/>
</dbReference>
<organism evidence="3 4">
    <name type="scientific">Hahella chejuensis (strain KCTC 2396)</name>
    <dbReference type="NCBI Taxonomy" id="349521"/>
    <lineage>
        <taxon>Bacteria</taxon>
        <taxon>Pseudomonadati</taxon>
        <taxon>Pseudomonadota</taxon>
        <taxon>Gammaproteobacteria</taxon>
        <taxon>Oceanospirillales</taxon>
        <taxon>Hahellaceae</taxon>
        <taxon>Hahella</taxon>
    </lineage>
</organism>
<gene>
    <name evidence="3" type="ordered locus">HCH_00765</name>
</gene>
<reference evidence="3 4" key="1">
    <citation type="journal article" date="2005" name="Nucleic Acids Res.">
        <title>Genomic blueprint of Hahella chejuensis, a marine microbe producing an algicidal agent.</title>
        <authorList>
            <person name="Jeong H."/>
            <person name="Yim J.H."/>
            <person name="Lee C."/>
            <person name="Choi S.-H."/>
            <person name="Park Y.K."/>
            <person name="Yoon S.H."/>
            <person name="Hur C.-G."/>
            <person name="Kang H.-Y."/>
            <person name="Kim D."/>
            <person name="Lee H.H."/>
            <person name="Park K.H."/>
            <person name="Park S.-H."/>
            <person name="Park H.-S."/>
            <person name="Lee H.K."/>
            <person name="Oh T.K."/>
            <person name="Kim J.F."/>
        </authorList>
    </citation>
    <scope>NUCLEOTIDE SEQUENCE [LARGE SCALE GENOMIC DNA]</scope>
    <source>
        <strain evidence="3 4">KCTC 2396</strain>
    </source>
</reference>
<dbReference type="KEGG" id="hch:HCH_00765"/>
<keyword evidence="4" id="KW-1185">Reference proteome</keyword>
<evidence type="ECO:0000313" key="3">
    <source>
        <dbReference type="EMBL" id="ABC27662.1"/>
    </source>
</evidence>
<evidence type="ECO:0000256" key="2">
    <source>
        <dbReference type="ARBA" id="ARBA00022679"/>
    </source>
</evidence>
<dbReference type="Proteomes" id="UP000000238">
    <property type="component" value="Chromosome"/>
</dbReference>
<dbReference type="EMBL" id="CP000155">
    <property type="protein sequence ID" value="ABC27662.1"/>
    <property type="molecule type" value="Genomic_DNA"/>
</dbReference>
<dbReference type="InterPro" id="IPR029063">
    <property type="entry name" value="SAM-dependent_MTases_sf"/>
</dbReference>
<protein>
    <submittedName>
        <fullName evidence="3">Predicted methyltransferase</fullName>
    </submittedName>
</protein>
<dbReference type="SUPFAM" id="SSF53335">
    <property type="entry name" value="S-adenosyl-L-methionine-dependent methyltransferases"/>
    <property type="match status" value="1"/>
</dbReference>
<name>Q2SNW2_HAHCH</name>
<keyword evidence="2 3" id="KW-0808">Transferase</keyword>
<dbReference type="OrthoDB" id="9794615at2"/>